<evidence type="ECO:0000313" key="1">
    <source>
        <dbReference type="EMBL" id="KII63646.1"/>
    </source>
</evidence>
<proteinExistence type="predicted"/>
<accession>A0A0C2MPV3</accession>
<comment type="caution">
    <text evidence="1">The sequence shown here is derived from an EMBL/GenBank/DDBJ whole genome shotgun (WGS) entry which is preliminary data.</text>
</comment>
<evidence type="ECO:0000313" key="2">
    <source>
        <dbReference type="Proteomes" id="UP000031668"/>
    </source>
</evidence>
<dbReference type="Proteomes" id="UP000031668">
    <property type="component" value="Unassembled WGS sequence"/>
</dbReference>
<name>A0A0C2MPV3_THEKT</name>
<keyword evidence="2" id="KW-1185">Reference proteome</keyword>
<gene>
    <name evidence="1" type="ORF">RF11_06182</name>
</gene>
<dbReference type="EMBL" id="JWZT01004623">
    <property type="protein sequence ID" value="KII63646.1"/>
    <property type="molecule type" value="Genomic_DNA"/>
</dbReference>
<protein>
    <submittedName>
        <fullName evidence="1">Uncharacterized protein</fullName>
    </submittedName>
</protein>
<dbReference type="AlphaFoldDB" id="A0A0C2MPV3"/>
<reference evidence="1 2" key="1">
    <citation type="journal article" date="2014" name="Genome Biol. Evol.">
        <title>The genome of the myxosporean Thelohanellus kitauei shows adaptations to nutrient acquisition within its fish host.</title>
        <authorList>
            <person name="Yang Y."/>
            <person name="Xiong J."/>
            <person name="Zhou Z."/>
            <person name="Huo F."/>
            <person name="Miao W."/>
            <person name="Ran C."/>
            <person name="Liu Y."/>
            <person name="Zhang J."/>
            <person name="Feng J."/>
            <person name="Wang M."/>
            <person name="Wang M."/>
            <person name="Wang L."/>
            <person name="Yao B."/>
        </authorList>
    </citation>
    <scope>NUCLEOTIDE SEQUENCE [LARGE SCALE GENOMIC DNA]</scope>
    <source>
        <strain evidence="1">Wuqing</strain>
    </source>
</reference>
<organism evidence="1 2">
    <name type="scientific">Thelohanellus kitauei</name>
    <name type="common">Myxosporean</name>
    <dbReference type="NCBI Taxonomy" id="669202"/>
    <lineage>
        <taxon>Eukaryota</taxon>
        <taxon>Metazoa</taxon>
        <taxon>Cnidaria</taxon>
        <taxon>Myxozoa</taxon>
        <taxon>Myxosporea</taxon>
        <taxon>Bivalvulida</taxon>
        <taxon>Platysporina</taxon>
        <taxon>Myxobolidae</taxon>
        <taxon>Thelohanellus</taxon>
    </lineage>
</organism>
<sequence>MSEDFEFESITGSFDTSSIPIYNSYLISTRIISFIKTTINFFCEMGLKVPDRTCSRCRKPCKLVKEKRKDSRFPIHSDATIENIHITAATYHSEMEHFLRCAYLGARGHTYGKHIFLLKYD</sequence>